<dbReference type="InterPro" id="IPR045247">
    <property type="entry name" value="Oye-like"/>
</dbReference>
<evidence type="ECO:0000259" key="4">
    <source>
        <dbReference type="SMART" id="SM00829"/>
    </source>
</evidence>
<dbReference type="GO" id="GO:0016628">
    <property type="term" value="F:oxidoreductase activity, acting on the CH-CH group of donors, NAD or NADP as acceptor"/>
    <property type="evidence" value="ECO:0007669"/>
    <property type="project" value="UniProtKB-ARBA"/>
</dbReference>
<dbReference type="GO" id="GO:0005829">
    <property type="term" value="C:cytosol"/>
    <property type="evidence" value="ECO:0007669"/>
    <property type="project" value="UniProtKB-ARBA"/>
</dbReference>
<dbReference type="CDD" id="cd05289">
    <property type="entry name" value="MDR_like_2"/>
    <property type="match status" value="1"/>
</dbReference>
<dbReference type="Pfam" id="PF00724">
    <property type="entry name" value="Oxidored_FMN"/>
    <property type="match status" value="1"/>
</dbReference>
<dbReference type="InterPro" id="IPR013785">
    <property type="entry name" value="Aldolase_TIM"/>
</dbReference>
<evidence type="ECO:0000256" key="1">
    <source>
        <dbReference type="ARBA" id="ARBA00001917"/>
    </source>
</evidence>
<evidence type="ECO:0000256" key="2">
    <source>
        <dbReference type="ARBA" id="ARBA00005979"/>
    </source>
</evidence>
<dbReference type="Gene3D" id="3.40.50.720">
    <property type="entry name" value="NAD(P)-binding Rossmann-like Domain"/>
    <property type="match status" value="1"/>
</dbReference>
<dbReference type="Pfam" id="PF08240">
    <property type="entry name" value="ADH_N"/>
    <property type="match status" value="1"/>
</dbReference>
<dbReference type="InterPro" id="IPR011032">
    <property type="entry name" value="GroES-like_sf"/>
</dbReference>
<protein>
    <submittedName>
        <fullName evidence="5">N-ethylmaleimide reductase</fullName>
    </submittedName>
</protein>
<dbReference type="Pfam" id="PF13602">
    <property type="entry name" value="ADH_zinc_N_2"/>
    <property type="match status" value="1"/>
</dbReference>
<dbReference type="InterPro" id="IPR013154">
    <property type="entry name" value="ADH-like_N"/>
</dbReference>
<dbReference type="InterPro" id="IPR036291">
    <property type="entry name" value="NAD(P)-bd_dom_sf"/>
</dbReference>
<dbReference type="InterPro" id="IPR001155">
    <property type="entry name" value="OxRdtase_FMN_N"/>
</dbReference>
<reference evidence="5 6" key="1">
    <citation type="submission" date="2016-10" db="EMBL/GenBank/DDBJ databases">
        <authorList>
            <person name="de Groot N.N."/>
        </authorList>
    </citation>
    <scope>NUCLEOTIDE SEQUENCE [LARGE SCALE GENOMIC DNA]</scope>
    <source>
        <strain evidence="5 6">LMG 23650</strain>
    </source>
</reference>
<dbReference type="Gene3D" id="3.20.20.70">
    <property type="entry name" value="Aldolase class I"/>
    <property type="match status" value="1"/>
</dbReference>
<evidence type="ECO:0000313" key="6">
    <source>
        <dbReference type="Proteomes" id="UP000199548"/>
    </source>
</evidence>
<sequence length="665" mass="70041">MSNDLFSTARIGRYTLRNRFVMAPMTRSRADDDSGVPSDLAAVYYGQRADAGLIITEGTYPSPMGKGYVRTPGIHSAAQIDAWRAVTAAVRAKGGRIFLQLMHTGRISHPDMLPDGATPVAPSAIRPAGQVWTASGQQDFVTPRALSTEEVAGVVDEYRRATRHALDAGFDGVELHAASGYLPEQFLSSGTNQRMDQYGGSLANRARFILEVLAAMTEEAGSDRVGIKISPEMGFNDIVDAAPQETYRYLVEQLAPLKLAYLHVAWSKSGFDYHGVLQPLFDGAYLRGGALTKETAKATIAEGTADAVVFGSLYLANPDLPHRFLADAPLNAADRNTFYSPGPDGYIDYPALDAGNATNRALRIHAYGGSDAVQIDRIAEPVAAAGDVVVRVHAAGVNGLDWKVRDGLLHGAFPLTFPVTLGSELAGEVIALGAGVTGFAIGDRVMGAMGGLGAYADRVAISAANLTPTPADLDDVHAAAIPVTALTAWQALFDAGGLTAGQTVLIHGAAGGVGGFAVQFARRAGARVVVTARGVHTDYLRSLGAHDVIDYRTIAFHEHVADVDLVLDLVGGAALADSWQVLRAGGRIVSTAAPDILAQIPPGKNGVWFQMRPDQAQLADIVAMVARGDVKVDIAKVAEVADAADAIEQNKIGYGRGKGVIRFAQ</sequence>
<dbReference type="SUPFAM" id="SSF50129">
    <property type="entry name" value="GroES-like"/>
    <property type="match status" value="1"/>
</dbReference>
<gene>
    <name evidence="5" type="ORF">SAMN05192543_10274</name>
</gene>
<dbReference type="GO" id="GO:0008270">
    <property type="term" value="F:zinc ion binding"/>
    <property type="evidence" value="ECO:0007669"/>
    <property type="project" value="InterPro"/>
</dbReference>
<organism evidence="5 6">
    <name type="scientific">Paraburkholderia megapolitana</name>
    <dbReference type="NCBI Taxonomy" id="420953"/>
    <lineage>
        <taxon>Bacteria</taxon>
        <taxon>Pseudomonadati</taxon>
        <taxon>Pseudomonadota</taxon>
        <taxon>Betaproteobacteria</taxon>
        <taxon>Burkholderiales</taxon>
        <taxon>Burkholderiaceae</taxon>
        <taxon>Paraburkholderia</taxon>
    </lineage>
</organism>
<dbReference type="PROSITE" id="PS01162">
    <property type="entry name" value="QOR_ZETA_CRYSTAL"/>
    <property type="match status" value="1"/>
</dbReference>
<dbReference type="InterPro" id="IPR020843">
    <property type="entry name" value="ER"/>
</dbReference>
<keyword evidence="3" id="KW-0560">Oxidoreductase</keyword>
<dbReference type="SMART" id="SM00829">
    <property type="entry name" value="PKS_ER"/>
    <property type="match status" value="1"/>
</dbReference>
<name>A0A1I3FRC5_9BURK</name>
<dbReference type="FunFam" id="3.20.20.70:FF:000059">
    <property type="entry name" value="N-ethylmaleimide reductase, FMN-linked"/>
    <property type="match status" value="1"/>
</dbReference>
<dbReference type="GO" id="GO:0010181">
    <property type="term" value="F:FMN binding"/>
    <property type="evidence" value="ECO:0007669"/>
    <property type="project" value="InterPro"/>
</dbReference>
<dbReference type="AlphaFoldDB" id="A0A1I3FRC5"/>
<proteinExistence type="inferred from homology"/>
<dbReference type="STRING" id="420953.SAMN05192543_10274"/>
<dbReference type="SUPFAM" id="SSF51735">
    <property type="entry name" value="NAD(P)-binding Rossmann-fold domains"/>
    <property type="match status" value="1"/>
</dbReference>
<accession>A0A1I3FRC5</accession>
<dbReference type="CDD" id="cd02933">
    <property type="entry name" value="OYE_like_FMN"/>
    <property type="match status" value="1"/>
</dbReference>
<dbReference type="Proteomes" id="UP000199548">
    <property type="component" value="Unassembled WGS sequence"/>
</dbReference>
<dbReference type="EMBL" id="FOQU01000002">
    <property type="protein sequence ID" value="SFI13632.1"/>
    <property type="molecule type" value="Genomic_DNA"/>
</dbReference>
<evidence type="ECO:0000256" key="3">
    <source>
        <dbReference type="ARBA" id="ARBA00023002"/>
    </source>
</evidence>
<comment type="cofactor">
    <cofactor evidence="1">
        <name>FMN</name>
        <dbReference type="ChEBI" id="CHEBI:58210"/>
    </cofactor>
</comment>
<keyword evidence="6" id="KW-1185">Reference proteome</keyword>
<dbReference type="RefSeq" id="WP_091009159.1">
    <property type="nucleotide sequence ID" value="NZ_CP041745.1"/>
</dbReference>
<dbReference type="Gene3D" id="3.90.180.10">
    <property type="entry name" value="Medium-chain alcohol dehydrogenases, catalytic domain"/>
    <property type="match status" value="1"/>
</dbReference>
<dbReference type="PANTHER" id="PTHR22893">
    <property type="entry name" value="NADH OXIDOREDUCTASE-RELATED"/>
    <property type="match status" value="1"/>
</dbReference>
<dbReference type="OrthoDB" id="8985337at2"/>
<dbReference type="PANTHER" id="PTHR22893:SF91">
    <property type="entry name" value="NADPH DEHYDROGENASE 2-RELATED"/>
    <property type="match status" value="1"/>
</dbReference>
<dbReference type="InterPro" id="IPR002364">
    <property type="entry name" value="Quin_OxRdtase/zeta-crystal_CS"/>
</dbReference>
<feature type="domain" description="Enoyl reductase (ER)" evidence="4">
    <location>
        <begin position="368"/>
        <end position="661"/>
    </location>
</feature>
<comment type="similarity">
    <text evidence="2">Belongs to the NADH:flavin oxidoreductase/NADH oxidase family.</text>
</comment>
<evidence type="ECO:0000313" key="5">
    <source>
        <dbReference type="EMBL" id="SFI13632.1"/>
    </source>
</evidence>
<dbReference type="SUPFAM" id="SSF51395">
    <property type="entry name" value="FMN-linked oxidoreductases"/>
    <property type="match status" value="1"/>
</dbReference>